<name>A0A3P6PDE7_DIBLA</name>
<evidence type="ECO:0000313" key="2">
    <source>
        <dbReference type="Proteomes" id="UP000281553"/>
    </source>
</evidence>
<accession>A0A3P6PDE7</accession>
<keyword evidence="2" id="KW-1185">Reference proteome</keyword>
<sequence length="145" mass="16085">MLLLFQTVSGFHKAESSTEAASFDTAGIGTFNRTPTFYFDSGKRAKVFWQFAVTCHTFFRVKEPNSGGSGSVANGRGALHRLNAISATAGYASSQATSGFSSLFHRFRNRRSMSLKTPSPVLERTMSTLVEIRRRSRSIERTSFR</sequence>
<dbReference type="SUPFAM" id="SSF50729">
    <property type="entry name" value="PH domain-like"/>
    <property type="match status" value="1"/>
</dbReference>
<organism evidence="1 2">
    <name type="scientific">Dibothriocephalus latus</name>
    <name type="common">Fish tapeworm</name>
    <name type="synonym">Diphyllobothrium latum</name>
    <dbReference type="NCBI Taxonomy" id="60516"/>
    <lineage>
        <taxon>Eukaryota</taxon>
        <taxon>Metazoa</taxon>
        <taxon>Spiralia</taxon>
        <taxon>Lophotrochozoa</taxon>
        <taxon>Platyhelminthes</taxon>
        <taxon>Cestoda</taxon>
        <taxon>Eucestoda</taxon>
        <taxon>Diphyllobothriidea</taxon>
        <taxon>Diphyllobothriidae</taxon>
        <taxon>Dibothriocephalus</taxon>
    </lineage>
</organism>
<reference evidence="1 2" key="1">
    <citation type="submission" date="2018-11" db="EMBL/GenBank/DDBJ databases">
        <authorList>
            <consortium name="Pathogen Informatics"/>
        </authorList>
    </citation>
    <scope>NUCLEOTIDE SEQUENCE [LARGE SCALE GENOMIC DNA]</scope>
</reference>
<protein>
    <submittedName>
        <fullName evidence="1">Uncharacterized protein</fullName>
    </submittedName>
</protein>
<evidence type="ECO:0000313" key="1">
    <source>
        <dbReference type="EMBL" id="VDK37736.1"/>
    </source>
</evidence>
<dbReference type="OrthoDB" id="6280625at2759"/>
<gene>
    <name evidence="1" type="ORF">DILT_LOCUS893</name>
</gene>
<dbReference type="AlphaFoldDB" id="A0A3P6PDE7"/>
<proteinExistence type="predicted"/>
<dbReference type="EMBL" id="UYRU01004649">
    <property type="protein sequence ID" value="VDK37736.1"/>
    <property type="molecule type" value="Genomic_DNA"/>
</dbReference>
<dbReference type="Proteomes" id="UP000281553">
    <property type="component" value="Unassembled WGS sequence"/>
</dbReference>